<name>A0A315E8U4_9BURK</name>
<dbReference type="Proteomes" id="UP000250790">
    <property type="component" value="Unassembled WGS sequence"/>
</dbReference>
<dbReference type="InterPro" id="IPR045864">
    <property type="entry name" value="aa-tRNA-synth_II/BPL/LPL"/>
</dbReference>
<dbReference type="Gene3D" id="2.30.30.100">
    <property type="match status" value="1"/>
</dbReference>
<evidence type="ECO:0000256" key="2">
    <source>
        <dbReference type="ARBA" id="ARBA00023267"/>
    </source>
</evidence>
<dbReference type="Pfam" id="PF02237">
    <property type="entry name" value="BPL_C"/>
    <property type="match status" value="1"/>
</dbReference>
<comment type="caution">
    <text evidence="6">The sequence shown here is derived from an EMBL/GenBank/DDBJ whole genome shotgun (WGS) entry which is preliminary data.</text>
</comment>
<evidence type="ECO:0000256" key="4">
    <source>
        <dbReference type="ARBA" id="ARBA00047846"/>
    </source>
</evidence>
<evidence type="ECO:0000259" key="5">
    <source>
        <dbReference type="PROSITE" id="PS51733"/>
    </source>
</evidence>
<dbReference type="OrthoDB" id="9807064at2"/>
<organism evidence="6 7">
    <name type="scientific">Limnohabitans parvus II-B4</name>
    <dbReference type="NCBI Taxonomy" id="1293052"/>
    <lineage>
        <taxon>Bacteria</taxon>
        <taxon>Pseudomonadati</taxon>
        <taxon>Pseudomonadota</taxon>
        <taxon>Betaproteobacteria</taxon>
        <taxon>Burkholderiales</taxon>
        <taxon>Comamonadaceae</taxon>
        <taxon>Limnohabitans</taxon>
    </lineage>
</organism>
<evidence type="ECO:0000256" key="1">
    <source>
        <dbReference type="ARBA" id="ARBA00022598"/>
    </source>
</evidence>
<dbReference type="CDD" id="cd16442">
    <property type="entry name" value="BPL"/>
    <property type="match status" value="1"/>
</dbReference>
<dbReference type="EC" id="6.3.4.15" evidence="3"/>
<feature type="domain" description="BPL/LPL catalytic" evidence="5">
    <location>
        <begin position="10"/>
        <end position="190"/>
    </location>
</feature>
<dbReference type="PANTHER" id="PTHR12835:SF5">
    <property type="entry name" value="BIOTIN--PROTEIN LIGASE"/>
    <property type="match status" value="1"/>
</dbReference>
<dbReference type="PROSITE" id="PS51733">
    <property type="entry name" value="BPL_LPL_CATALYTIC"/>
    <property type="match status" value="1"/>
</dbReference>
<dbReference type="RefSeq" id="WP_108312316.1">
    <property type="nucleotide sequence ID" value="NZ_NESN01000002.1"/>
</dbReference>
<dbReference type="NCBIfam" id="TIGR00121">
    <property type="entry name" value="birA_ligase"/>
    <property type="match status" value="1"/>
</dbReference>
<evidence type="ECO:0000256" key="3">
    <source>
        <dbReference type="ARBA" id="ARBA00024227"/>
    </source>
</evidence>
<keyword evidence="2" id="KW-0092">Biotin</keyword>
<dbReference type="SUPFAM" id="SSF55681">
    <property type="entry name" value="Class II aaRS and biotin synthetases"/>
    <property type="match status" value="1"/>
</dbReference>
<dbReference type="EMBL" id="NESN01000002">
    <property type="protein sequence ID" value="PUE54356.1"/>
    <property type="molecule type" value="Genomic_DNA"/>
</dbReference>
<accession>A0A315E8U4</accession>
<gene>
    <name evidence="6" type="ORF">B9Z37_07365</name>
</gene>
<dbReference type="InterPro" id="IPR004408">
    <property type="entry name" value="Biotin_CoA_COase_ligase"/>
</dbReference>
<reference evidence="6 7" key="1">
    <citation type="submission" date="2017-04" db="EMBL/GenBank/DDBJ databases">
        <title>Unexpected and diverse lifestyles within the genus Limnohabitans.</title>
        <authorList>
            <person name="Kasalicky V."/>
            <person name="Mehrshad M."/>
            <person name="Andrei S.-A."/>
            <person name="Salcher M."/>
            <person name="Kratochvilova H."/>
            <person name="Simek K."/>
            <person name="Ghai R."/>
        </authorList>
    </citation>
    <scope>NUCLEOTIDE SEQUENCE [LARGE SCALE GENOMIC DNA]</scope>
    <source>
        <strain evidence="6 7">II-B4</strain>
    </source>
</reference>
<dbReference type="PANTHER" id="PTHR12835">
    <property type="entry name" value="BIOTIN PROTEIN LIGASE"/>
    <property type="match status" value="1"/>
</dbReference>
<sequence length="259" mass="28226">MITRTPWPAEAIWEQIYPLLPDFTVEVLPEIDSSNSELMRRARAGQLEPTLLVAERQTAGRGRMGRVWQSQPGDSLTFSLSLPLKPKDWSGLSLAVGLSLAESLHPEVGLKWPNDLWFQDRKLGGMLVEAASMGGRSQVVVGVGLNIRPRPSDGLNTAPAALTEMLPDLTAPACLARVAMPLIQTLLAFEREGFAPLQTRFESRDVLKGRHVHTSDGQIGLALGVSPNGALRLQTDTGLQEIHSAEVSVRPFPVEDKSQ</sequence>
<keyword evidence="1 6" id="KW-0436">Ligase</keyword>
<proteinExistence type="predicted"/>
<comment type="catalytic activity">
    <reaction evidence="4">
        <text>biotin + L-lysyl-[protein] + ATP = N(6)-biotinyl-L-lysyl-[protein] + AMP + diphosphate + H(+)</text>
        <dbReference type="Rhea" id="RHEA:11756"/>
        <dbReference type="Rhea" id="RHEA-COMP:9752"/>
        <dbReference type="Rhea" id="RHEA-COMP:10505"/>
        <dbReference type="ChEBI" id="CHEBI:15378"/>
        <dbReference type="ChEBI" id="CHEBI:29969"/>
        <dbReference type="ChEBI" id="CHEBI:30616"/>
        <dbReference type="ChEBI" id="CHEBI:33019"/>
        <dbReference type="ChEBI" id="CHEBI:57586"/>
        <dbReference type="ChEBI" id="CHEBI:83144"/>
        <dbReference type="ChEBI" id="CHEBI:456215"/>
        <dbReference type="EC" id="6.3.4.15"/>
    </reaction>
</comment>
<dbReference type="GO" id="GO:0005737">
    <property type="term" value="C:cytoplasm"/>
    <property type="evidence" value="ECO:0007669"/>
    <property type="project" value="TreeGrafter"/>
</dbReference>
<dbReference type="InterPro" id="IPR003142">
    <property type="entry name" value="BPL_C"/>
</dbReference>
<dbReference type="InterPro" id="IPR004143">
    <property type="entry name" value="BPL_LPL_catalytic"/>
</dbReference>
<dbReference type="AlphaFoldDB" id="A0A315E8U4"/>
<dbReference type="Pfam" id="PF03099">
    <property type="entry name" value="BPL_LplA_LipB"/>
    <property type="match status" value="1"/>
</dbReference>
<protein>
    <recommendedName>
        <fullName evidence="3">biotin--[biotin carboxyl-carrier protein] ligase</fullName>
        <ecNumber evidence="3">6.3.4.15</ecNumber>
    </recommendedName>
</protein>
<dbReference type="Gene3D" id="3.30.930.10">
    <property type="entry name" value="Bira Bifunctional Protein, Domain 2"/>
    <property type="match status" value="1"/>
</dbReference>
<dbReference type="GO" id="GO:0004077">
    <property type="term" value="F:biotin--[biotin carboxyl-carrier protein] ligase activity"/>
    <property type="evidence" value="ECO:0007669"/>
    <property type="project" value="UniProtKB-EC"/>
</dbReference>
<evidence type="ECO:0000313" key="7">
    <source>
        <dbReference type="Proteomes" id="UP000250790"/>
    </source>
</evidence>
<keyword evidence="7" id="KW-1185">Reference proteome</keyword>
<evidence type="ECO:0000313" key="6">
    <source>
        <dbReference type="EMBL" id="PUE54356.1"/>
    </source>
</evidence>